<name>A0A139WF20_TRICA</name>
<evidence type="ECO:0000313" key="2">
    <source>
        <dbReference type="Proteomes" id="UP000007266"/>
    </source>
</evidence>
<dbReference type="InParanoid" id="A0A139WF20"/>
<gene>
    <name evidence="1" type="primary">AUGUSTUS-3.0.2_33751</name>
    <name evidence="1" type="ORF">TcasGA2_TC033751</name>
</gene>
<dbReference type="Proteomes" id="UP000007266">
    <property type="component" value="Linkage group 7"/>
</dbReference>
<keyword evidence="2" id="KW-1185">Reference proteome</keyword>
<organism evidence="1 2">
    <name type="scientific">Tribolium castaneum</name>
    <name type="common">Red flour beetle</name>
    <dbReference type="NCBI Taxonomy" id="7070"/>
    <lineage>
        <taxon>Eukaryota</taxon>
        <taxon>Metazoa</taxon>
        <taxon>Ecdysozoa</taxon>
        <taxon>Arthropoda</taxon>
        <taxon>Hexapoda</taxon>
        <taxon>Insecta</taxon>
        <taxon>Pterygota</taxon>
        <taxon>Neoptera</taxon>
        <taxon>Endopterygota</taxon>
        <taxon>Coleoptera</taxon>
        <taxon>Polyphaga</taxon>
        <taxon>Cucujiformia</taxon>
        <taxon>Tenebrionidae</taxon>
        <taxon>Tenebrionidae incertae sedis</taxon>
        <taxon>Tribolium</taxon>
    </lineage>
</organism>
<evidence type="ECO:0000313" key="1">
    <source>
        <dbReference type="EMBL" id="KYB26465.1"/>
    </source>
</evidence>
<protein>
    <submittedName>
        <fullName evidence="1">Uncharacterized protein</fullName>
    </submittedName>
</protein>
<dbReference type="EMBL" id="KQ971354">
    <property type="protein sequence ID" value="KYB26465.1"/>
    <property type="molecule type" value="Genomic_DNA"/>
</dbReference>
<accession>A0A139WF20</accession>
<sequence length="95" mass="9962">MSFLATLDSNTWQVSPEASQREMKFVMISAQGLENQAGCVMAAGYDRCGCVAPAGVATVAAGLLHRTPTTGVSAHCRSSHAALNSTKHIYHLPSS</sequence>
<dbReference type="AlphaFoldDB" id="A0A139WF20"/>
<reference evidence="1 2" key="1">
    <citation type="journal article" date="2008" name="Nature">
        <title>The genome of the model beetle and pest Tribolium castaneum.</title>
        <authorList>
            <consortium name="Tribolium Genome Sequencing Consortium"/>
            <person name="Richards S."/>
            <person name="Gibbs R.A."/>
            <person name="Weinstock G.M."/>
            <person name="Brown S.J."/>
            <person name="Denell R."/>
            <person name="Beeman R.W."/>
            <person name="Gibbs R."/>
            <person name="Beeman R.W."/>
            <person name="Brown S.J."/>
            <person name="Bucher G."/>
            <person name="Friedrich M."/>
            <person name="Grimmelikhuijzen C.J."/>
            <person name="Klingler M."/>
            <person name="Lorenzen M."/>
            <person name="Richards S."/>
            <person name="Roth S."/>
            <person name="Schroder R."/>
            <person name="Tautz D."/>
            <person name="Zdobnov E.M."/>
            <person name="Muzny D."/>
            <person name="Gibbs R.A."/>
            <person name="Weinstock G.M."/>
            <person name="Attaway T."/>
            <person name="Bell S."/>
            <person name="Buhay C.J."/>
            <person name="Chandrabose M.N."/>
            <person name="Chavez D."/>
            <person name="Clerk-Blankenburg K.P."/>
            <person name="Cree A."/>
            <person name="Dao M."/>
            <person name="Davis C."/>
            <person name="Chacko J."/>
            <person name="Dinh H."/>
            <person name="Dugan-Rocha S."/>
            <person name="Fowler G."/>
            <person name="Garner T.T."/>
            <person name="Garnes J."/>
            <person name="Gnirke A."/>
            <person name="Hawes A."/>
            <person name="Hernandez J."/>
            <person name="Hines S."/>
            <person name="Holder M."/>
            <person name="Hume J."/>
            <person name="Jhangiani S.N."/>
            <person name="Joshi V."/>
            <person name="Khan Z.M."/>
            <person name="Jackson L."/>
            <person name="Kovar C."/>
            <person name="Kowis A."/>
            <person name="Lee S."/>
            <person name="Lewis L.R."/>
            <person name="Margolis J."/>
            <person name="Morgan M."/>
            <person name="Nazareth L.V."/>
            <person name="Nguyen N."/>
            <person name="Okwuonu G."/>
            <person name="Parker D."/>
            <person name="Richards S."/>
            <person name="Ruiz S.J."/>
            <person name="Santibanez J."/>
            <person name="Savard J."/>
            <person name="Scherer S.E."/>
            <person name="Schneider B."/>
            <person name="Sodergren E."/>
            <person name="Tautz D."/>
            <person name="Vattahil S."/>
            <person name="Villasana D."/>
            <person name="White C.S."/>
            <person name="Wright R."/>
            <person name="Park Y."/>
            <person name="Beeman R.W."/>
            <person name="Lord J."/>
            <person name="Oppert B."/>
            <person name="Lorenzen M."/>
            <person name="Brown S."/>
            <person name="Wang L."/>
            <person name="Savard J."/>
            <person name="Tautz D."/>
            <person name="Richards S."/>
            <person name="Weinstock G."/>
            <person name="Gibbs R.A."/>
            <person name="Liu Y."/>
            <person name="Worley K."/>
            <person name="Weinstock G."/>
            <person name="Elsik C.G."/>
            <person name="Reese J.T."/>
            <person name="Elhaik E."/>
            <person name="Landan G."/>
            <person name="Graur D."/>
            <person name="Arensburger P."/>
            <person name="Atkinson P."/>
            <person name="Beeman R.W."/>
            <person name="Beidler J."/>
            <person name="Brown S.J."/>
            <person name="Demuth J.P."/>
            <person name="Drury D.W."/>
            <person name="Du Y.Z."/>
            <person name="Fujiwara H."/>
            <person name="Lorenzen M."/>
            <person name="Maselli V."/>
            <person name="Osanai M."/>
            <person name="Park Y."/>
            <person name="Robertson H.M."/>
            <person name="Tu Z."/>
            <person name="Wang J.J."/>
            <person name="Wang S."/>
            <person name="Richards S."/>
            <person name="Song H."/>
            <person name="Zhang L."/>
            <person name="Sodergren E."/>
            <person name="Werner D."/>
            <person name="Stanke M."/>
            <person name="Morgenstern B."/>
            <person name="Solovyev V."/>
            <person name="Kosarev P."/>
            <person name="Brown G."/>
            <person name="Chen H.C."/>
            <person name="Ermolaeva O."/>
            <person name="Hlavina W."/>
            <person name="Kapustin Y."/>
            <person name="Kiryutin B."/>
            <person name="Kitts P."/>
            <person name="Maglott D."/>
            <person name="Pruitt K."/>
            <person name="Sapojnikov V."/>
            <person name="Souvorov A."/>
            <person name="Mackey A.J."/>
            <person name="Waterhouse R.M."/>
            <person name="Wyder S."/>
            <person name="Zdobnov E.M."/>
            <person name="Zdobnov E.M."/>
            <person name="Wyder S."/>
            <person name="Kriventseva E.V."/>
            <person name="Kadowaki T."/>
            <person name="Bork P."/>
            <person name="Aranda M."/>
            <person name="Bao R."/>
            <person name="Beermann A."/>
            <person name="Berns N."/>
            <person name="Bolognesi R."/>
            <person name="Bonneton F."/>
            <person name="Bopp D."/>
            <person name="Brown S.J."/>
            <person name="Bucher G."/>
            <person name="Butts T."/>
            <person name="Chaumot A."/>
            <person name="Denell R.E."/>
            <person name="Ferrier D.E."/>
            <person name="Friedrich M."/>
            <person name="Gordon C.M."/>
            <person name="Jindra M."/>
            <person name="Klingler M."/>
            <person name="Lan Q."/>
            <person name="Lattorff H.M."/>
            <person name="Laudet V."/>
            <person name="von Levetsow C."/>
            <person name="Liu Z."/>
            <person name="Lutz R."/>
            <person name="Lynch J.A."/>
            <person name="da Fonseca R.N."/>
            <person name="Posnien N."/>
            <person name="Reuter R."/>
            <person name="Roth S."/>
            <person name="Savard J."/>
            <person name="Schinko J.B."/>
            <person name="Schmitt C."/>
            <person name="Schoppmeier M."/>
            <person name="Schroder R."/>
            <person name="Shippy T.D."/>
            <person name="Simonnet F."/>
            <person name="Marques-Souza H."/>
            <person name="Tautz D."/>
            <person name="Tomoyasu Y."/>
            <person name="Trauner J."/>
            <person name="Van der Zee M."/>
            <person name="Vervoort M."/>
            <person name="Wittkopp N."/>
            <person name="Wimmer E.A."/>
            <person name="Yang X."/>
            <person name="Jones A.K."/>
            <person name="Sattelle D.B."/>
            <person name="Ebert P.R."/>
            <person name="Nelson D."/>
            <person name="Scott J.G."/>
            <person name="Beeman R.W."/>
            <person name="Muthukrishnan S."/>
            <person name="Kramer K.J."/>
            <person name="Arakane Y."/>
            <person name="Beeman R.W."/>
            <person name="Zhu Q."/>
            <person name="Hogenkamp D."/>
            <person name="Dixit R."/>
            <person name="Oppert B."/>
            <person name="Jiang H."/>
            <person name="Zou Z."/>
            <person name="Marshall J."/>
            <person name="Elpidina E."/>
            <person name="Vinokurov K."/>
            <person name="Oppert C."/>
            <person name="Zou Z."/>
            <person name="Evans J."/>
            <person name="Lu Z."/>
            <person name="Zhao P."/>
            <person name="Sumathipala N."/>
            <person name="Altincicek B."/>
            <person name="Vilcinskas A."/>
            <person name="Williams M."/>
            <person name="Hultmark D."/>
            <person name="Hetru C."/>
            <person name="Jiang H."/>
            <person name="Grimmelikhuijzen C.J."/>
            <person name="Hauser F."/>
            <person name="Cazzamali G."/>
            <person name="Williamson M."/>
            <person name="Park Y."/>
            <person name="Li B."/>
            <person name="Tanaka Y."/>
            <person name="Predel R."/>
            <person name="Neupert S."/>
            <person name="Schachtner J."/>
            <person name="Verleyen P."/>
            <person name="Raible F."/>
            <person name="Bork P."/>
            <person name="Friedrich M."/>
            <person name="Walden K.K."/>
            <person name="Robertson H.M."/>
            <person name="Angeli S."/>
            <person name="Foret S."/>
            <person name="Bucher G."/>
            <person name="Schuetz S."/>
            <person name="Maleszka R."/>
            <person name="Wimmer E.A."/>
            <person name="Beeman R.W."/>
            <person name="Lorenzen M."/>
            <person name="Tomoyasu Y."/>
            <person name="Miller S.C."/>
            <person name="Grossmann D."/>
            <person name="Bucher G."/>
        </authorList>
    </citation>
    <scope>NUCLEOTIDE SEQUENCE [LARGE SCALE GENOMIC DNA]</scope>
    <source>
        <strain evidence="1 2">Georgia GA2</strain>
    </source>
</reference>
<proteinExistence type="predicted"/>
<reference evidence="1 2" key="2">
    <citation type="journal article" date="2010" name="Nucleic Acids Res.">
        <title>BeetleBase in 2010: revisions to provide comprehensive genomic information for Tribolium castaneum.</title>
        <authorList>
            <person name="Kim H.S."/>
            <person name="Murphy T."/>
            <person name="Xia J."/>
            <person name="Caragea D."/>
            <person name="Park Y."/>
            <person name="Beeman R.W."/>
            <person name="Lorenzen M.D."/>
            <person name="Butcher S."/>
            <person name="Manak J.R."/>
            <person name="Brown S.J."/>
        </authorList>
    </citation>
    <scope>GENOME REANNOTATION</scope>
    <source>
        <strain evidence="1 2">Georgia GA2</strain>
    </source>
</reference>